<feature type="coiled-coil region" evidence="1">
    <location>
        <begin position="176"/>
        <end position="237"/>
    </location>
</feature>
<evidence type="ECO:0000259" key="2">
    <source>
        <dbReference type="SMART" id="SM00244"/>
    </source>
</evidence>
<dbReference type="AlphaFoldDB" id="A0AAD0F1H7"/>
<protein>
    <submittedName>
        <fullName evidence="3">Transporter</fullName>
    </submittedName>
</protein>
<keyword evidence="1" id="KW-0175">Coiled coil</keyword>
<gene>
    <name evidence="3" type="ORF">CTM74_07795</name>
</gene>
<dbReference type="InterPro" id="IPR000163">
    <property type="entry name" value="Prohibitin"/>
</dbReference>
<dbReference type="Proteomes" id="UP000228552">
    <property type="component" value="Chromosome"/>
</dbReference>
<dbReference type="RefSeq" id="WP_099987673.1">
    <property type="nucleotide sequence ID" value="NZ_CP024700.1"/>
</dbReference>
<evidence type="ECO:0000313" key="4">
    <source>
        <dbReference type="Proteomes" id="UP000228552"/>
    </source>
</evidence>
<evidence type="ECO:0000313" key="3">
    <source>
        <dbReference type="EMBL" id="ATV61730.1"/>
    </source>
</evidence>
<dbReference type="CDD" id="cd03401">
    <property type="entry name" value="SPFH_prohibitin"/>
    <property type="match status" value="1"/>
</dbReference>
<accession>A0AAD0F1H7</accession>
<dbReference type="PRINTS" id="PR00679">
    <property type="entry name" value="PROHIBITIN"/>
</dbReference>
<organism evidence="3 4">
    <name type="scientific">Fusobacterium pseudoperiodonticum</name>
    <dbReference type="NCBI Taxonomy" id="2663009"/>
    <lineage>
        <taxon>Bacteria</taxon>
        <taxon>Fusobacteriati</taxon>
        <taxon>Fusobacteriota</taxon>
        <taxon>Fusobacteriia</taxon>
        <taxon>Fusobacteriales</taxon>
        <taxon>Fusobacteriaceae</taxon>
        <taxon>Fusobacterium</taxon>
    </lineage>
</organism>
<keyword evidence="4" id="KW-1185">Reference proteome</keyword>
<name>A0AAD0F1H7_9FUSO</name>
<dbReference type="PANTHER" id="PTHR23222:SF0">
    <property type="entry name" value="PROHIBITIN 1"/>
    <property type="match status" value="1"/>
</dbReference>
<dbReference type="InterPro" id="IPR036013">
    <property type="entry name" value="Band_7/SPFH_dom_sf"/>
</dbReference>
<dbReference type="SMART" id="SM00244">
    <property type="entry name" value="PHB"/>
    <property type="match status" value="1"/>
</dbReference>
<dbReference type="Gene3D" id="3.30.479.30">
    <property type="entry name" value="Band 7 domain"/>
    <property type="match status" value="1"/>
</dbReference>
<reference evidence="3 4" key="1">
    <citation type="submission" date="2017-11" db="EMBL/GenBank/DDBJ databases">
        <title>Genome sequencing of Fusobacterium periodonticum KCOM 1263.</title>
        <authorList>
            <person name="Kook J.-K."/>
            <person name="Park S.-N."/>
            <person name="Lim Y.K."/>
        </authorList>
    </citation>
    <scope>NUCLEOTIDE SEQUENCE [LARGE SCALE GENOMIC DNA]</scope>
    <source>
        <strain evidence="3 4">KCOM 1263</strain>
    </source>
</reference>
<evidence type="ECO:0000256" key="1">
    <source>
        <dbReference type="SAM" id="Coils"/>
    </source>
</evidence>
<dbReference type="Pfam" id="PF01145">
    <property type="entry name" value="Band_7"/>
    <property type="match status" value="1"/>
</dbReference>
<sequence length="272" mass="31268">MEGKKYFKMVVSGVIGVFVLLLIFTNCYTVDTGEVVIISTFGKITRVENEGLHFKIPFVQSKTFMETREKTYIFGRTDEMDTTMEVSTKDMQSIKLEFTVQASITDPEKLYRAFNNKHEQRFIRPRVKEIIQATIAKYTIEEFVSKRAEISKLIFEDLKDDFSQYGMSVSNVSIVNHDFSDEYERAIESKKVAEQEVEKAKAEQEKLKVEAENKVRLAEYSLQEKELQAKANAVESNSLSPQLLRKMAIEKWDGKLPQVQGNNGSTLINLDQ</sequence>
<dbReference type="EMBL" id="CP024700">
    <property type="protein sequence ID" value="ATV61730.1"/>
    <property type="molecule type" value="Genomic_DNA"/>
</dbReference>
<proteinExistence type="predicted"/>
<dbReference type="GO" id="GO:0016020">
    <property type="term" value="C:membrane"/>
    <property type="evidence" value="ECO:0007669"/>
    <property type="project" value="InterPro"/>
</dbReference>
<dbReference type="PANTHER" id="PTHR23222">
    <property type="entry name" value="PROHIBITIN"/>
    <property type="match status" value="1"/>
</dbReference>
<dbReference type="SUPFAM" id="SSF117892">
    <property type="entry name" value="Band 7/SPFH domain"/>
    <property type="match status" value="1"/>
</dbReference>
<dbReference type="InterPro" id="IPR001107">
    <property type="entry name" value="Band_7"/>
</dbReference>
<feature type="domain" description="Band 7" evidence="2">
    <location>
        <begin position="25"/>
        <end position="191"/>
    </location>
</feature>